<sequence length="388" mass="40348">MHGASHPHTAYAAQASQDGVVLELTTDKAQYSAGDTIEGRAIVTNTNSFAIEDVTLDAILPAGLDSSLSGQSLDAASLASGESLTLDFTARVPADTKPADLGNNTTPGQSSGLAKTYDEAVAGALLVFAVLVASILVLAYSRKKIKGRHGLFTLALLLAFALPISVSVPSPEAFAGESSLSAKENITVKGEAYELEAQASYTMPLQTKDFSFSKIKASQPYNPLAEAEFALTLEDGSVRTATSGSGGTVSFTDIPFGTHSLVETKAPAGYHLGTSTYTITVSARGVNIDGQPIEQATIGNMPLLKSDEPTIDATPAGSSTISGDGVPYATVYVLLPDRPYYCDPVQVDGSGKWTVHVAGNPLQNDEPITAYQVEKDKNPSDAVVQSVG</sequence>
<keyword evidence="1" id="KW-0812">Transmembrane</keyword>
<gene>
    <name evidence="3" type="ORF">CE91St30_14650</name>
</gene>
<evidence type="ECO:0000313" key="4">
    <source>
        <dbReference type="Proteomes" id="UP001320544"/>
    </source>
</evidence>
<proteinExistence type="predicted"/>
<keyword evidence="1" id="KW-0472">Membrane</keyword>
<protein>
    <recommendedName>
        <fullName evidence="2">SpaA-like prealbumin fold domain-containing protein</fullName>
    </recommendedName>
</protein>
<dbReference type="InterPro" id="IPR041033">
    <property type="entry name" value="SpaA_PFL_dom_1"/>
</dbReference>
<accession>A0ABM7WIL7</accession>
<dbReference type="EMBL" id="AP025564">
    <property type="protein sequence ID" value="BDE96132.1"/>
    <property type="molecule type" value="Genomic_DNA"/>
</dbReference>
<keyword evidence="4" id="KW-1185">Reference proteome</keyword>
<dbReference type="Pfam" id="PF17802">
    <property type="entry name" value="SpaA"/>
    <property type="match status" value="1"/>
</dbReference>
<dbReference type="RefSeq" id="WP_244412425.1">
    <property type="nucleotide sequence ID" value="NZ_AP025564.1"/>
</dbReference>
<feature type="transmembrane region" description="Helical" evidence="1">
    <location>
        <begin position="151"/>
        <end position="168"/>
    </location>
</feature>
<feature type="domain" description="SpaA-like prealbumin fold" evidence="2">
    <location>
        <begin position="216"/>
        <end position="285"/>
    </location>
</feature>
<dbReference type="SUPFAM" id="SSF49478">
    <property type="entry name" value="Cna protein B-type domain"/>
    <property type="match status" value="1"/>
</dbReference>
<dbReference type="Gene3D" id="2.60.40.10">
    <property type="entry name" value="Immunoglobulins"/>
    <property type="match status" value="3"/>
</dbReference>
<feature type="transmembrane region" description="Helical" evidence="1">
    <location>
        <begin position="120"/>
        <end position="139"/>
    </location>
</feature>
<dbReference type="Proteomes" id="UP001320544">
    <property type="component" value="Chromosome"/>
</dbReference>
<organism evidence="3 4">
    <name type="scientific">Raoultibacter timonensis</name>
    <dbReference type="NCBI Taxonomy" id="1907662"/>
    <lineage>
        <taxon>Bacteria</taxon>
        <taxon>Bacillati</taxon>
        <taxon>Actinomycetota</taxon>
        <taxon>Coriobacteriia</taxon>
        <taxon>Eggerthellales</taxon>
        <taxon>Eggerthellaceae</taxon>
        <taxon>Raoultibacter</taxon>
    </lineage>
</organism>
<evidence type="ECO:0000313" key="3">
    <source>
        <dbReference type="EMBL" id="BDE96132.1"/>
    </source>
</evidence>
<dbReference type="InterPro" id="IPR013783">
    <property type="entry name" value="Ig-like_fold"/>
</dbReference>
<name>A0ABM7WIL7_9ACTN</name>
<evidence type="ECO:0000256" key="1">
    <source>
        <dbReference type="SAM" id="Phobius"/>
    </source>
</evidence>
<keyword evidence="1" id="KW-1133">Transmembrane helix</keyword>
<evidence type="ECO:0000259" key="2">
    <source>
        <dbReference type="Pfam" id="PF17802"/>
    </source>
</evidence>
<reference evidence="3 4" key="1">
    <citation type="submission" date="2022-01" db="EMBL/GenBank/DDBJ databases">
        <title>Novel bile acid biosynthetic pathways are enriched in the microbiome of centenarians.</title>
        <authorList>
            <person name="Sato Y."/>
            <person name="Atarashi K."/>
            <person name="Plichta R.D."/>
            <person name="Arai Y."/>
            <person name="Sasajima S."/>
            <person name="Kearney M.S."/>
            <person name="Suda W."/>
            <person name="Takeshita K."/>
            <person name="Sasaki T."/>
            <person name="Okamoto S."/>
            <person name="Skelly N.A."/>
            <person name="Okamura Y."/>
            <person name="Vlamakis H."/>
            <person name="Li Y."/>
            <person name="Tanoue T."/>
            <person name="Takei H."/>
            <person name="Nittono H."/>
            <person name="Narushima S."/>
            <person name="Irie J."/>
            <person name="Itoh H."/>
            <person name="Moriya K."/>
            <person name="Sugiura Y."/>
            <person name="Suematsu M."/>
            <person name="Moritoki N."/>
            <person name="Shibata S."/>
            <person name="Littman R.D."/>
            <person name="Fischbach A.M."/>
            <person name="Uwamino Y."/>
            <person name="Inoue T."/>
            <person name="Honda A."/>
            <person name="Hattori M."/>
            <person name="Murai T."/>
            <person name="Xavier J.R."/>
            <person name="Hirose N."/>
            <person name="Honda K."/>
        </authorList>
    </citation>
    <scope>NUCLEOTIDE SEQUENCE [LARGE SCALE GENOMIC DNA]</scope>
    <source>
        <strain evidence="3 4">CE91-St30</strain>
    </source>
</reference>